<accession>A0A1T0CHH4</accession>
<comment type="caution">
    <text evidence="21">The sequence shown here is derived from an EMBL/GenBank/DDBJ whole genome shotgun (WGS) entry which is preliminary data.</text>
</comment>
<dbReference type="InterPro" id="IPR044722">
    <property type="entry name" value="SecA_SF2_C"/>
</dbReference>
<sequence length="954" mass="108410">MLQKVVSKVIGTKNDRELKRMRRSVEKINALEPTIQALSDAELTAKTAEFKQRYDNGESLDGLLAEAFAVCREASIRITGMRHYDVQLIGGITLHEGKIAEMKTGEGKTLMATLAIYLNAISGKGVHVVTVNDYLAKRDAELNQPLFNFLGLSIGVIYSQQPPQEKVDAYQADITYGTNNEYGFDYLRDNMVFSLDEKKQRPLNYCIIDEIDSILIDEARTPLIISGQAEDSAHMYQLINDIIPRLKRSKDEEANKHNEDEDFWVDEKNRTIEISEKGYEKIEDFLTEKGLLADNESLYNPSRLPLLAHVQAAIRAHHLFIKNINYIVHEGEVVIVDENTGRTMPGRRWSEGLHQAMEAKEGVDIQPENQTMATTTFQNYFRLYDKLSGMTGTADTEAAEFKSTYDLDVVIIPTHRPIARIDMDDQIFLTKLGKYQGIIREIQQIQQKGAPVLVGTATIEASEELSYLLDQAGIKHNVLNAKQHEREAEIIAQAGSPKAVTIATNMAGRGTDIILGGNWLAQIENPDELSVADKEQLKQSWQIKHQQVVEAGGLHIIGSERHESRRIDNQLRGRAGRQGDPGMSRFFLSLEDDLMRIFAGERVVNMMRSLGLKEDEAIEHKMVSRSIENAQGKVEARDFDARKNLLKYDDIANEQRKVIYKQRDELLAESELKDAIIDMHHSVYHALIDQFIPPGSIEDQWNIDGLEDELEDEFKAYMPINDWLDADRRLDEEALRNKIIDTALLRFNQRREQMGEENASRLERHLMLQSLDRHWKEHLTQMDQLRKGIHLRGYAQKNPEQEYKRESFDLFQSMLGAIRSDTVQDLSRVHVPTPEEIKALQEERRLAAERMQMQFEHQQAGSLMGGEADTQPINHQSRPRTNMSMTFQKGISSAATAMMQQGQATQTATNTQRQGTDSMDNNHSANPYAHLNLSRNASCPCGSGLKYKQCHGKL</sequence>
<dbReference type="GO" id="GO:0046872">
    <property type="term" value="F:metal ion binding"/>
    <property type="evidence" value="ECO:0007669"/>
    <property type="project" value="UniProtKB-KW"/>
</dbReference>
<reference evidence="21 22" key="1">
    <citation type="submission" date="2017-02" db="EMBL/GenBank/DDBJ databases">
        <title>Draft genome sequence of Moraxella lincolnii CCUG 9405T type strain.</title>
        <authorList>
            <person name="Salva-Serra F."/>
            <person name="Engstrom-Jakobsson H."/>
            <person name="Thorell K."/>
            <person name="Jaen-Luchoro D."/>
            <person name="Gonzales-Siles L."/>
            <person name="Karlsson R."/>
            <person name="Yazdan S."/>
            <person name="Boulund F."/>
            <person name="Johnning A."/>
            <person name="Engstrand L."/>
            <person name="Kristiansson E."/>
            <person name="Moore E."/>
        </authorList>
    </citation>
    <scope>NUCLEOTIDE SEQUENCE [LARGE SCALE GENOMIC DNA]</scope>
    <source>
        <strain evidence="21 22">CCUG 9405</strain>
    </source>
</reference>
<evidence type="ECO:0000313" key="21">
    <source>
        <dbReference type="EMBL" id="OOS21802.1"/>
    </source>
</evidence>
<dbReference type="InterPro" id="IPR011130">
    <property type="entry name" value="SecA_preprotein_X-link_dom"/>
</dbReference>
<keyword evidence="10 15" id="KW-0067">ATP-binding</keyword>
<comment type="similarity">
    <text evidence="2 15 16">Belongs to the SecA family.</text>
</comment>
<keyword evidence="12 15" id="KW-1278">Translocase</keyword>
<dbReference type="SMART" id="SM00957">
    <property type="entry name" value="SecA_DEAD"/>
    <property type="match status" value="1"/>
</dbReference>
<evidence type="ECO:0000256" key="4">
    <source>
        <dbReference type="ARBA" id="ARBA00022475"/>
    </source>
</evidence>
<gene>
    <name evidence="15" type="primary">secA</name>
    <name evidence="21" type="ORF">B0682_04090</name>
</gene>
<dbReference type="STRING" id="90241.B0682_04090"/>
<dbReference type="Pfam" id="PF21090">
    <property type="entry name" value="P-loop_SecA"/>
    <property type="match status" value="1"/>
</dbReference>
<evidence type="ECO:0000256" key="13">
    <source>
        <dbReference type="ARBA" id="ARBA00023010"/>
    </source>
</evidence>
<proteinExistence type="inferred from homology"/>
<evidence type="ECO:0000259" key="20">
    <source>
        <dbReference type="PROSITE" id="PS51196"/>
    </source>
</evidence>
<keyword evidence="11 15" id="KW-0653">Protein transport</keyword>
<dbReference type="GO" id="GO:0043952">
    <property type="term" value="P:protein transport by the Sec complex"/>
    <property type="evidence" value="ECO:0007669"/>
    <property type="project" value="UniProtKB-ARBA"/>
</dbReference>
<dbReference type="EC" id="7.4.2.8" evidence="15"/>
<dbReference type="InterPro" id="IPR011115">
    <property type="entry name" value="SecA_DEAD"/>
</dbReference>
<keyword evidence="4 15" id="KW-1003">Cell membrane</keyword>
<dbReference type="PROSITE" id="PS51196">
    <property type="entry name" value="SECA_MOTOR_DEAD"/>
    <property type="match status" value="1"/>
</dbReference>
<dbReference type="OrthoDB" id="9805579at2"/>
<keyword evidence="5 15" id="KW-0963">Cytoplasm</keyword>
<feature type="compositionally biased region" description="Low complexity" evidence="17">
    <location>
        <begin position="897"/>
        <end position="916"/>
    </location>
</feature>
<dbReference type="GO" id="GO:0008564">
    <property type="term" value="F:protein-exporting ATPase activity"/>
    <property type="evidence" value="ECO:0007669"/>
    <property type="project" value="UniProtKB-EC"/>
</dbReference>
<dbReference type="NCBIfam" id="NF009538">
    <property type="entry name" value="PRK12904.1"/>
    <property type="match status" value="1"/>
</dbReference>
<dbReference type="GO" id="GO:0065002">
    <property type="term" value="P:intracellular protein transmembrane transport"/>
    <property type="evidence" value="ECO:0007669"/>
    <property type="project" value="UniProtKB-UniRule"/>
</dbReference>
<evidence type="ECO:0000256" key="6">
    <source>
        <dbReference type="ARBA" id="ARBA00022519"/>
    </source>
</evidence>
<evidence type="ECO:0000256" key="8">
    <source>
        <dbReference type="ARBA" id="ARBA00022741"/>
    </source>
</evidence>
<evidence type="ECO:0000256" key="2">
    <source>
        <dbReference type="ARBA" id="ARBA00007650"/>
    </source>
</evidence>
<feature type="binding site" evidence="15">
    <location>
        <begin position="105"/>
        <end position="109"/>
    </location>
    <ligand>
        <name>ATP</name>
        <dbReference type="ChEBI" id="CHEBI:30616"/>
    </ligand>
</feature>
<dbReference type="Gene3D" id="3.10.450.50">
    <property type="match status" value="1"/>
</dbReference>
<dbReference type="InterPro" id="IPR011116">
    <property type="entry name" value="SecA_Wing/Scaffold"/>
</dbReference>
<dbReference type="EMBL" id="MUYT01000004">
    <property type="protein sequence ID" value="OOS21802.1"/>
    <property type="molecule type" value="Genomic_DNA"/>
</dbReference>
<dbReference type="Pfam" id="PF01043">
    <property type="entry name" value="SecA_PP_bind"/>
    <property type="match status" value="1"/>
</dbReference>
<dbReference type="NCBIfam" id="TIGR00963">
    <property type="entry name" value="secA"/>
    <property type="match status" value="1"/>
</dbReference>
<evidence type="ECO:0000256" key="15">
    <source>
        <dbReference type="HAMAP-Rule" id="MF_01382"/>
    </source>
</evidence>
<evidence type="ECO:0000256" key="1">
    <source>
        <dbReference type="ARBA" id="ARBA00001947"/>
    </source>
</evidence>
<dbReference type="PRINTS" id="PR00906">
    <property type="entry name" value="SECA"/>
</dbReference>
<dbReference type="RefSeq" id="WP_078306792.1">
    <property type="nucleotide sequence ID" value="NZ_MUYT01000004.1"/>
</dbReference>
<dbReference type="SUPFAM" id="SSF81886">
    <property type="entry name" value="Helical scaffold and wing domains of SecA"/>
    <property type="match status" value="1"/>
</dbReference>
<evidence type="ECO:0000256" key="11">
    <source>
        <dbReference type="ARBA" id="ARBA00022927"/>
    </source>
</evidence>
<dbReference type="SUPFAM" id="SSF52540">
    <property type="entry name" value="P-loop containing nucleoside triphosphate hydrolases"/>
    <property type="match status" value="2"/>
</dbReference>
<dbReference type="InterPro" id="IPR036670">
    <property type="entry name" value="SecA_X-link_sf"/>
</dbReference>
<dbReference type="Gene3D" id="3.40.50.300">
    <property type="entry name" value="P-loop containing nucleotide triphosphate hydrolases"/>
    <property type="match status" value="2"/>
</dbReference>
<dbReference type="PROSITE" id="PS51194">
    <property type="entry name" value="HELICASE_CTER"/>
    <property type="match status" value="1"/>
</dbReference>
<dbReference type="PROSITE" id="PS01312">
    <property type="entry name" value="SECA"/>
    <property type="match status" value="1"/>
</dbReference>
<evidence type="ECO:0000313" key="22">
    <source>
        <dbReference type="Proteomes" id="UP000191094"/>
    </source>
</evidence>
<comment type="subcellular location">
    <subcellularLocation>
        <location evidence="15">Cell membrane</location>
        <topology evidence="15">Peripheral membrane protein</topology>
        <orientation evidence="15">Cytoplasmic side</orientation>
    </subcellularLocation>
    <subcellularLocation>
        <location evidence="15">Cytoplasm</location>
    </subcellularLocation>
    <text evidence="15">Distribution is 50-50.</text>
</comment>
<dbReference type="GO" id="GO:0005829">
    <property type="term" value="C:cytosol"/>
    <property type="evidence" value="ECO:0007669"/>
    <property type="project" value="TreeGrafter"/>
</dbReference>
<dbReference type="SMART" id="SM00958">
    <property type="entry name" value="SecA_PP_bind"/>
    <property type="match status" value="1"/>
</dbReference>
<dbReference type="InterPro" id="IPR014018">
    <property type="entry name" value="SecA_motor_DEAD"/>
</dbReference>
<keyword evidence="9" id="KW-0862">Zinc</keyword>
<keyword evidence="8 15" id="KW-0547">Nucleotide-binding</keyword>
<dbReference type="InterPro" id="IPR004027">
    <property type="entry name" value="SEC_C_motif"/>
</dbReference>
<dbReference type="Gene3D" id="1.10.3060.10">
    <property type="entry name" value="Helical scaffold and wing domains of SecA"/>
    <property type="match status" value="1"/>
</dbReference>
<dbReference type="FunFam" id="3.40.50.300:FF:000113">
    <property type="entry name" value="Preprotein translocase subunit SecA"/>
    <property type="match status" value="1"/>
</dbReference>
<keyword evidence="22" id="KW-1185">Reference proteome</keyword>
<keyword evidence="6" id="KW-0997">Cell inner membrane</keyword>
<comment type="cofactor">
    <cofactor evidence="1">
        <name>Zn(2+)</name>
        <dbReference type="ChEBI" id="CHEBI:29105"/>
    </cofactor>
</comment>
<feature type="domain" description="Helicase C-terminal" evidence="19">
    <location>
        <begin position="437"/>
        <end position="635"/>
    </location>
</feature>
<comment type="catalytic activity">
    <reaction evidence="15">
        <text>ATP + H2O + cellular proteinSide 1 = ADP + phosphate + cellular proteinSide 2.</text>
        <dbReference type="EC" id="7.4.2.8"/>
    </reaction>
</comment>
<dbReference type="InterPro" id="IPR001650">
    <property type="entry name" value="Helicase_C-like"/>
</dbReference>
<dbReference type="PANTHER" id="PTHR30612">
    <property type="entry name" value="SECA INNER MEMBRANE COMPONENT OF SEC PROTEIN SECRETION SYSTEM"/>
    <property type="match status" value="1"/>
</dbReference>
<dbReference type="GO" id="GO:0006605">
    <property type="term" value="P:protein targeting"/>
    <property type="evidence" value="ECO:0007669"/>
    <property type="project" value="UniProtKB-UniRule"/>
</dbReference>
<dbReference type="CDD" id="cd18803">
    <property type="entry name" value="SF2_C_secA"/>
    <property type="match status" value="1"/>
</dbReference>
<feature type="binding site" evidence="15">
    <location>
        <position position="512"/>
    </location>
    <ligand>
        <name>ATP</name>
        <dbReference type="ChEBI" id="CHEBI:30616"/>
    </ligand>
</feature>
<dbReference type="AlphaFoldDB" id="A0A1T0CHH4"/>
<evidence type="ECO:0000256" key="17">
    <source>
        <dbReference type="SAM" id="MobiDB-lite"/>
    </source>
</evidence>
<dbReference type="Pfam" id="PF07517">
    <property type="entry name" value="SecA_DEAD"/>
    <property type="match status" value="1"/>
</dbReference>
<dbReference type="GO" id="GO:0017038">
    <property type="term" value="P:protein import"/>
    <property type="evidence" value="ECO:0007669"/>
    <property type="project" value="InterPro"/>
</dbReference>
<dbReference type="InterPro" id="IPR027417">
    <property type="entry name" value="P-loop_NTPase"/>
</dbReference>
<evidence type="ECO:0000256" key="16">
    <source>
        <dbReference type="RuleBase" id="RU003874"/>
    </source>
</evidence>
<evidence type="ECO:0000256" key="12">
    <source>
        <dbReference type="ARBA" id="ARBA00022967"/>
    </source>
</evidence>
<evidence type="ECO:0000256" key="3">
    <source>
        <dbReference type="ARBA" id="ARBA00022448"/>
    </source>
</evidence>
<evidence type="ECO:0000256" key="14">
    <source>
        <dbReference type="ARBA" id="ARBA00023136"/>
    </source>
</evidence>
<dbReference type="Pfam" id="PF02810">
    <property type="entry name" value="SEC-C"/>
    <property type="match status" value="1"/>
</dbReference>
<feature type="binding site" evidence="15">
    <location>
        <position position="87"/>
    </location>
    <ligand>
        <name>ATP</name>
        <dbReference type="ChEBI" id="CHEBI:30616"/>
    </ligand>
</feature>
<dbReference type="InterPro" id="IPR020937">
    <property type="entry name" value="SecA_CS"/>
</dbReference>
<comment type="subunit">
    <text evidence="15">Monomer and homodimer. Part of the essential Sec protein translocation apparatus which comprises SecA, SecYEG and auxiliary proteins SecDF-YajC and YidC.</text>
</comment>
<dbReference type="CDD" id="cd17928">
    <property type="entry name" value="DEXDc_SecA"/>
    <property type="match status" value="1"/>
</dbReference>
<dbReference type="FunFam" id="3.90.1440.10:FF:000001">
    <property type="entry name" value="Preprotein translocase subunit SecA"/>
    <property type="match status" value="1"/>
</dbReference>
<evidence type="ECO:0000256" key="5">
    <source>
        <dbReference type="ARBA" id="ARBA00022490"/>
    </source>
</evidence>
<keyword evidence="3 15" id="KW-0813">Transport</keyword>
<evidence type="ECO:0000256" key="10">
    <source>
        <dbReference type="ARBA" id="ARBA00022840"/>
    </source>
</evidence>
<evidence type="ECO:0000256" key="9">
    <source>
        <dbReference type="ARBA" id="ARBA00022833"/>
    </source>
</evidence>
<feature type="region of interest" description="Disordered" evidence="17">
    <location>
        <begin position="897"/>
        <end position="929"/>
    </location>
</feature>
<protein>
    <recommendedName>
        <fullName evidence="15 16">Protein translocase subunit SecA</fullName>
        <ecNumber evidence="15">7.4.2.8</ecNumber>
    </recommendedName>
</protein>
<dbReference type="InterPro" id="IPR036266">
    <property type="entry name" value="SecA_Wing/Scaffold_sf"/>
</dbReference>
<dbReference type="PROSITE" id="PS51192">
    <property type="entry name" value="HELICASE_ATP_BIND_1"/>
    <property type="match status" value="1"/>
</dbReference>
<keyword evidence="7" id="KW-0479">Metal-binding</keyword>
<dbReference type="HAMAP" id="MF_01382">
    <property type="entry name" value="SecA"/>
    <property type="match status" value="1"/>
</dbReference>
<dbReference type="SUPFAM" id="SSF81767">
    <property type="entry name" value="Pre-protein crosslinking domain of SecA"/>
    <property type="match status" value="1"/>
</dbReference>
<feature type="domain" description="Helicase ATP-binding" evidence="18">
    <location>
        <begin position="89"/>
        <end position="249"/>
    </location>
</feature>
<name>A0A1T0CHH4_9GAMM</name>
<dbReference type="InterPro" id="IPR000185">
    <property type="entry name" value="SecA"/>
</dbReference>
<evidence type="ECO:0000256" key="7">
    <source>
        <dbReference type="ARBA" id="ARBA00022723"/>
    </source>
</evidence>
<dbReference type="GO" id="GO:0005886">
    <property type="term" value="C:plasma membrane"/>
    <property type="evidence" value="ECO:0007669"/>
    <property type="project" value="UniProtKB-SubCell"/>
</dbReference>
<dbReference type="Pfam" id="PF07516">
    <property type="entry name" value="SecA_SW"/>
    <property type="match status" value="1"/>
</dbReference>
<keyword evidence="13 15" id="KW-0811">Translocation</keyword>
<dbReference type="InterPro" id="IPR014001">
    <property type="entry name" value="Helicase_ATP-bd"/>
</dbReference>
<dbReference type="Gene3D" id="3.90.1440.10">
    <property type="entry name" value="SecA, preprotein cross-linking domain"/>
    <property type="match status" value="1"/>
</dbReference>
<keyword evidence="14 15" id="KW-0472">Membrane</keyword>
<dbReference type="GO" id="GO:0031522">
    <property type="term" value="C:cell envelope Sec protein transport complex"/>
    <property type="evidence" value="ECO:0007669"/>
    <property type="project" value="TreeGrafter"/>
</dbReference>
<dbReference type="FunFam" id="1.10.3060.10:FF:000003">
    <property type="entry name" value="Protein translocase subunit SecA"/>
    <property type="match status" value="1"/>
</dbReference>
<evidence type="ECO:0000259" key="18">
    <source>
        <dbReference type="PROSITE" id="PS51192"/>
    </source>
</evidence>
<dbReference type="GO" id="GO:0005524">
    <property type="term" value="F:ATP binding"/>
    <property type="evidence" value="ECO:0007669"/>
    <property type="project" value="UniProtKB-UniRule"/>
</dbReference>
<feature type="domain" description="SecA family profile" evidence="20">
    <location>
        <begin position="3"/>
        <end position="619"/>
    </location>
</feature>
<dbReference type="PANTHER" id="PTHR30612:SF0">
    <property type="entry name" value="CHLOROPLAST PROTEIN-TRANSPORTING ATPASE"/>
    <property type="match status" value="1"/>
</dbReference>
<dbReference type="Proteomes" id="UP000191094">
    <property type="component" value="Unassembled WGS sequence"/>
</dbReference>
<evidence type="ECO:0000259" key="19">
    <source>
        <dbReference type="PROSITE" id="PS51194"/>
    </source>
</evidence>
<comment type="function">
    <text evidence="15">Part of the Sec protein translocase complex. Interacts with the SecYEG preprotein conducting channel. Has a central role in coupling the hydrolysis of ATP to the transfer of proteins into and across the cell membrane, serving both as a receptor for the preprotein-SecB complex and as an ATP-driven molecular motor driving the stepwise translocation of polypeptide chains across the membrane.</text>
</comment>
<organism evidence="21 22">
    <name type="scientific">Lwoffella lincolnii</name>
    <dbReference type="NCBI Taxonomy" id="90241"/>
    <lineage>
        <taxon>Bacteria</taxon>
        <taxon>Pseudomonadati</taxon>
        <taxon>Pseudomonadota</taxon>
        <taxon>Gammaproteobacteria</taxon>
        <taxon>Moraxellales</taxon>
        <taxon>Moraxellaceae</taxon>
        <taxon>Lwoffella</taxon>
    </lineage>
</organism>